<keyword evidence="3" id="KW-1185">Reference proteome</keyword>
<feature type="transmembrane region" description="Helical" evidence="2">
    <location>
        <begin position="193"/>
        <end position="213"/>
    </location>
</feature>
<dbReference type="SUPFAM" id="SSF81321">
    <property type="entry name" value="Family A G protein-coupled receptor-like"/>
    <property type="match status" value="1"/>
</dbReference>
<feature type="transmembrane region" description="Helical" evidence="2">
    <location>
        <begin position="149"/>
        <end position="181"/>
    </location>
</feature>
<feature type="compositionally biased region" description="Polar residues" evidence="1">
    <location>
        <begin position="301"/>
        <end position="319"/>
    </location>
</feature>
<dbReference type="Pfam" id="PF10321">
    <property type="entry name" value="7TM_GPCR_Srt"/>
    <property type="match status" value="1"/>
</dbReference>
<sequence>MAYVYFFRPDIYHERYNCSAYNVTDIPLENRQHIAIGAIFLSCGLFMEFLYFPCMIAIRKHMDSTCFKFMFYISIADMMCLVVNAIITGWLSIVGAVYCTYPRFIYFAGSAGLALWGCETVAEMILAINRCIELSSRTWAEFLFHGKRTYIWMIVPTVYGLWFFIFEMPIHFSGIFVSWFFNPHVGHLHTVHNYFVIVMLSSTYFTFATILSLKTMKHKISTSAQTSRAQKMTFVQVILISSINAVAAAIYVYMQFARISEVLILTGQFTWMLAHGKKVIPCVNPPPLHSSIASVAGGLPPSNTRNRVGPSSNVGPSIH</sequence>
<dbReference type="InterPro" id="IPR019425">
    <property type="entry name" value="7TM_GPCR_serpentine_rcpt_Srt"/>
</dbReference>
<protein>
    <submittedName>
        <fullName evidence="4">Serpentine receptor class gamma</fullName>
    </submittedName>
</protein>
<reference evidence="4" key="1">
    <citation type="submission" date="2022-11" db="UniProtKB">
        <authorList>
            <consortium name="WormBaseParasite"/>
        </authorList>
    </citation>
    <scope>IDENTIFICATION</scope>
</reference>
<dbReference type="AlphaFoldDB" id="A0A915NGQ6"/>
<name>A0A915NGQ6_9BILA</name>
<dbReference type="PANTHER" id="PTHR23021:SF11">
    <property type="entry name" value="SERPENTINE RECEPTOR, CLASS T"/>
    <property type="match status" value="1"/>
</dbReference>
<keyword evidence="2" id="KW-1133">Transmembrane helix</keyword>
<keyword evidence="2" id="KW-0812">Transmembrane</keyword>
<dbReference type="Proteomes" id="UP000887560">
    <property type="component" value="Unplaced"/>
</dbReference>
<feature type="transmembrane region" description="Helical" evidence="2">
    <location>
        <begin position="70"/>
        <end position="98"/>
    </location>
</feature>
<feature type="region of interest" description="Disordered" evidence="1">
    <location>
        <begin position="297"/>
        <end position="319"/>
    </location>
</feature>
<evidence type="ECO:0000256" key="2">
    <source>
        <dbReference type="SAM" id="Phobius"/>
    </source>
</evidence>
<evidence type="ECO:0000313" key="4">
    <source>
        <dbReference type="WBParaSite" id="scf7180000417183.g1010"/>
    </source>
</evidence>
<proteinExistence type="predicted"/>
<feature type="transmembrane region" description="Helical" evidence="2">
    <location>
        <begin position="234"/>
        <end position="254"/>
    </location>
</feature>
<organism evidence="3 4">
    <name type="scientific">Meloidogyne floridensis</name>
    <dbReference type="NCBI Taxonomy" id="298350"/>
    <lineage>
        <taxon>Eukaryota</taxon>
        <taxon>Metazoa</taxon>
        <taxon>Ecdysozoa</taxon>
        <taxon>Nematoda</taxon>
        <taxon>Chromadorea</taxon>
        <taxon>Rhabditida</taxon>
        <taxon>Tylenchina</taxon>
        <taxon>Tylenchomorpha</taxon>
        <taxon>Tylenchoidea</taxon>
        <taxon>Meloidogynidae</taxon>
        <taxon>Meloidogyninae</taxon>
        <taxon>Meloidogyne</taxon>
    </lineage>
</organism>
<feature type="transmembrane region" description="Helical" evidence="2">
    <location>
        <begin position="34"/>
        <end position="58"/>
    </location>
</feature>
<feature type="transmembrane region" description="Helical" evidence="2">
    <location>
        <begin position="104"/>
        <end position="128"/>
    </location>
</feature>
<accession>A0A915NGQ6</accession>
<evidence type="ECO:0000313" key="3">
    <source>
        <dbReference type="Proteomes" id="UP000887560"/>
    </source>
</evidence>
<keyword evidence="2" id="KW-0472">Membrane</keyword>
<dbReference type="WBParaSite" id="scf7180000417183.g1010">
    <property type="protein sequence ID" value="scf7180000417183.g1010"/>
    <property type="gene ID" value="scf7180000417183.g1010"/>
</dbReference>
<evidence type="ECO:0000256" key="1">
    <source>
        <dbReference type="SAM" id="MobiDB-lite"/>
    </source>
</evidence>
<dbReference type="PANTHER" id="PTHR23021">
    <property type="entry name" value="SERPENTINE RECEPTOR, CLASS T"/>
    <property type="match status" value="1"/>
</dbReference>